<evidence type="ECO:0000313" key="3">
    <source>
        <dbReference type="EMBL" id="CAF0874706.1"/>
    </source>
</evidence>
<evidence type="ECO:0000256" key="2">
    <source>
        <dbReference type="SAM" id="SignalP"/>
    </source>
</evidence>
<reference evidence="3" key="1">
    <citation type="submission" date="2021-02" db="EMBL/GenBank/DDBJ databases">
        <authorList>
            <person name="Nowell W R."/>
        </authorList>
    </citation>
    <scope>NUCLEOTIDE SEQUENCE</scope>
</reference>
<dbReference type="EMBL" id="CAJOBC010001181">
    <property type="protein sequence ID" value="CAF3661697.1"/>
    <property type="molecule type" value="Genomic_DNA"/>
</dbReference>
<dbReference type="AlphaFoldDB" id="A0A813XSK4"/>
<evidence type="ECO:0000313" key="5">
    <source>
        <dbReference type="Proteomes" id="UP000663829"/>
    </source>
</evidence>
<dbReference type="EMBL" id="CAJNOQ010001181">
    <property type="protein sequence ID" value="CAF0874706.1"/>
    <property type="molecule type" value="Genomic_DNA"/>
</dbReference>
<dbReference type="Proteomes" id="UP000681722">
    <property type="component" value="Unassembled WGS sequence"/>
</dbReference>
<comment type="caution">
    <text evidence="3">The sequence shown here is derived from an EMBL/GenBank/DDBJ whole genome shotgun (WGS) entry which is preliminary data.</text>
</comment>
<feature type="compositionally biased region" description="Low complexity" evidence="1">
    <location>
        <begin position="159"/>
        <end position="175"/>
    </location>
</feature>
<name>A0A813XSK4_9BILA</name>
<gene>
    <name evidence="3" type="ORF">GPM918_LOCUS7286</name>
    <name evidence="4" type="ORF">SRO942_LOCUS7286</name>
</gene>
<proteinExistence type="predicted"/>
<feature type="region of interest" description="Disordered" evidence="1">
    <location>
        <begin position="84"/>
        <end position="106"/>
    </location>
</feature>
<feature type="signal peptide" evidence="2">
    <location>
        <begin position="1"/>
        <end position="17"/>
    </location>
</feature>
<evidence type="ECO:0000313" key="4">
    <source>
        <dbReference type="EMBL" id="CAF3661697.1"/>
    </source>
</evidence>
<feature type="compositionally biased region" description="Polar residues" evidence="1">
    <location>
        <begin position="148"/>
        <end position="158"/>
    </location>
</feature>
<accession>A0A813XSK4</accession>
<dbReference type="Proteomes" id="UP000663829">
    <property type="component" value="Unassembled WGS sequence"/>
</dbReference>
<feature type="chain" id="PRO_5036409616" evidence="2">
    <location>
        <begin position="18"/>
        <end position="258"/>
    </location>
</feature>
<organism evidence="3 5">
    <name type="scientific">Didymodactylos carnosus</name>
    <dbReference type="NCBI Taxonomy" id="1234261"/>
    <lineage>
        <taxon>Eukaryota</taxon>
        <taxon>Metazoa</taxon>
        <taxon>Spiralia</taxon>
        <taxon>Gnathifera</taxon>
        <taxon>Rotifera</taxon>
        <taxon>Eurotatoria</taxon>
        <taxon>Bdelloidea</taxon>
        <taxon>Philodinida</taxon>
        <taxon>Philodinidae</taxon>
        <taxon>Didymodactylos</taxon>
    </lineage>
</organism>
<keyword evidence="5" id="KW-1185">Reference proteome</keyword>
<sequence length="258" mass="29139">MMFSALAAFSFLHLTLCASIGDPQSNRSVPIPINPRQHIPEQLLMVPSLTETHPQEQHSAGNQPSHLQNIPQYIPFAGFPFNSNQHQPQQQLPESEPLNLPSLPFSQHQSFPNPQSFLLPLVMPSLYFPSQFPQQQQQQSNVEPYPSSLPQTQQQWPFSISSKSSQSQRTDSSFSWSHQKQCQTVNDTYKCVQSLRIPKPKDKTNVTQLIDSLKVNGWDDCQLLNEQIICQKTQEGAAREKNLLPIVLDSNASHSSDE</sequence>
<keyword evidence="2" id="KW-0732">Signal</keyword>
<protein>
    <submittedName>
        <fullName evidence="3">Uncharacterized protein</fullName>
    </submittedName>
</protein>
<evidence type="ECO:0000256" key="1">
    <source>
        <dbReference type="SAM" id="MobiDB-lite"/>
    </source>
</evidence>
<feature type="region of interest" description="Disordered" evidence="1">
    <location>
        <begin position="132"/>
        <end position="175"/>
    </location>
</feature>